<protein>
    <submittedName>
        <fullName evidence="2">Rosmarinate synthase</fullName>
    </submittedName>
</protein>
<dbReference type="Pfam" id="PF02458">
    <property type="entry name" value="Transferase"/>
    <property type="match status" value="1"/>
</dbReference>
<dbReference type="AlphaFoldDB" id="A0AAV9CTZ3"/>
<evidence type="ECO:0000313" key="3">
    <source>
        <dbReference type="Proteomes" id="UP001180020"/>
    </source>
</evidence>
<sequence>MYKSFTNVLKEGLSHVDVDGKKDNVPSRNADAMAVDPDEPSTMEVDEKMNDPRKLEDIVETVKRSISEVLLIPYYFMAGRLNFNFQTRRLELVCNNAGVLFVGASSKLTIKDLGDVSSPNPSFQHLISRTFGFRSLAETPIWTIQARFMFGWTLTYAEIKKS</sequence>
<comment type="caution">
    <text evidence="2">The sequence shown here is derived from an EMBL/GenBank/DDBJ whole genome shotgun (WGS) entry which is preliminary data.</text>
</comment>
<gene>
    <name evidence="2" type="primary">CBHCT1</name>
    <name evidence="2" type="ORF">QJS10_CPB17g01383</name>
</gene>
<accession>A0AAV9CTZ3</accession>
<reference evidence="2" key="1">
    <citation type="journal article" date="2023" name="Nat. Commun.">
        <title>Diploid and tetraploid genomes of Acorus and the evolution of monocots.</title>
        <authorList>
            <person name="Ma L."/>
            <person name="Liu K.W."/>
            <person name="Li Z."/>
            <person name="Hsiao Y.Y."/>
            <person name="Qi Y."/>
            <person name="Fu T."/>
            <person name="Tang G.D."/>
            <person name="Zhang D."/>
            <person name="Sun W.H."/>
            <person name="Liu D.K."/>
            <person name="Li Y."/>
            <person name="Chen G.Z."/>
            <person name="Liu X.D."/>
            <person name="Liao X.Y."/>
            <person name="Jiang Y.T."/>
            <person name="Yu X."/>
            <person name="Hao Y."/>
            <person name="Huang J."/>
            <person name="Zhao X.W."/>
            <person name="Ke S."/>
            <person name="Chen Y.Y."/>
            <person name="Wu W.L."/>
            <person name="Hsu J.L."/>
            <person name="Lin Y.F."/>
            <person name="Huang M.D."/>
            <person name="Li C.Y."/>
            <person name="Huang L."/>
            <person name="Wang Z.W."/>
            <person name="Zhao X."/>
            <person name="Zhong W.Y."/>
            <person name="Peng D.H."/>
            <person name="Ahmad S."/>
            <person name="Lan S."/>
            <person name="Zhang J.S."/>
            <person name="Tsai W.C."/>
            <person name="Van de Peer Y."/>
            <person name="Liu Z.J."/>
        </authorList>
    </citation>
    <scope>NUCLEOTIDE SEQUENCE</scope>
    <source>
        <strain evidence="2">CP</strain>
    </source>
</reference>
<evidence type="ECO:0000256" key="1">
    <source>
        <dbReference type="SAM" id="MobiDB-lite"/>
    </source>
</evidence>
<feature type="region of interest" description="Disordered" evidence="1">
    <location>
        <begin position="17"/>
        <end position="48"/>
    </location>
</feature>
<dbReference type="Gene3D" id="3.30.559.10">
    <property type="entry name" value="Chloramphenicol acetyltransferase-like domain"/>
    <property type="match status" value="1"/>
</dbReference>
<keyword evidence="3" id="KW-1185">Reference proteome</keyword>
<proteinExistence type="predicted"/>
<name>A0AAV9CTZ3_ACOCL</name>
<dbReference type="EMBL" id="JAUJYO010000017">
    <property type="protein sequence ID" value="KAK1292335.1"/>
    <property type="molecule type" value="Genomic_DNA"/>
</dbReference>
<dbReference type="InterPro" id="IPR023213">
    <property type="entry name" value="CAT-like_dom_sf"/>
</dbReference>
<reference evidence="2" key="2">
    <citation type="submission" date="2023-06" db="EMBL/GenBank/DDBJ databases">
        <authorList>
            <person name="Ma L."/>
            <person name="Liu K.-W."/>
            <person name="Li Z."/>
            <person name="Hsiao Y.-Y."/>
            <person name="Qi Y."/>
            <person name="Fu T."/>
            <person name="Tang G."/>
            <person name="Zhang D."/>
            <person name="Sun W.-H."/>
            <person name="Liu D.-K."/>
            <person name="Li Y."/>
            <person name="Chen G.-Z."/>
            <person name="Liu X.-D."/>
            <person name="Liao X.-Y."/>
            <person name="Jiang Y.-T."/>
            <person name="Yu X."/>
            <person name="Hao Y."/>
            <person name="Huang J."/>
            <person name="Zhao X.-W."/>
            <person name="Ke S."/>
            <person name="Chen Y.-Y."/>
            <person name="Wu W.-L."/>
            <person name="Hsu J.-L."/>
            <person name="Lin Y.-F."/>
            <person name="Huang M.-D."/>
            <person name="Li C.-Y."/>
            <person name="Huang L."/>
            <person name="Wang Z.-W."/>
            <person name="Zhao X."/>
            <person name="Zhong W.-Y."/>
            <person name="Peng D.-H."/>
            <person name="Ahmad S."/>
            <person name="Lan S."/>
            <person name="Zhang J.-S."/>
            <person name="Tsai W.-C."/>
            <person name="Van De Peer Y."/>
            <person name="Liu Z.-J."/>
        </authorList>
    </citation>
    <scope>NUCLEOTIDE SEQUENCE</scope>
    <source>
        <strain evidence="2">CP</strain>
        <tissue evidence="2">Leaves</tissue>
    </source>
</reference>
<evidence type="ECO:0000313" key="2">
    <source>
        <dbReference type="EMBL" id="KAK1292335.1"/>
    </source>
</evidence>
<dbReference type="Proteomes" id="UP001180020">
    <property type="component" value="Unassembled WGS sequence"/>
</dbReference>
<organism evidence="2 3">
    <name type="scientific">Acorus calamus</name>
    <name type="common">Sweet flag</name>
    <dbReference type="NCBI Taxonomy" id="4465"/>
    <lineage>
        <taxon>Eukaryota</taxon>
        <taxon>Viridiplantae</taxon>
        <taxon>Streptophyta</taxon>
        <taxon>Embryophyta</taxon>
        <taxon>Tracheophyta</taxon>
        <taxon>Spermatophyta</taxon>
        <taxon>Magnoliopsida</taxon>
        <taxon>Liliopsida</taxon>
        <taxon>Acoraceae</taxon>
        <taxon>Acorus</taxon>
    </lineage>
</organism>